<evidence type="ECO:0000256" key="10">
    <source>
        <dbReference type="ARBA" id="ARBA00023012"/>
    </source>
</evidence>
<evidence type="ECO:0000256" key="4">
    <source>
        <dbReference type="ARBA" id="ARBA00022679"/>
    </source>
</evidence>
<evidence type="ECO:0000256" key="9">
    <source>
        <dbReference type="ARBA" id="ARBA00022989"/>
    </source>
</evidence>
<dbReference type="InterPro" id="IPR036890">
    <property type="entry name" value="HATPase_C_sf"/>
</dbReference>
<dbReference type="GO" id="GO:0016301">
    <property type="term" value="F:kinase activity"/>
    <property type="evidence" value="ECO:0007669"/>
    <property type="project" value="UniProtKB-KW"/>
</dbReference>
<organism evidence="15 16">
    <name type="scientific">Gracilibacillus salinarum</name>
    <dbReference type="NCBI Taxonomy" id="2932255"/>
    <lineage>
        <taxon>Bacteria</taxon>
        <taxon>Bacillati</taxon>
        <taxon>Bacillota</taxon>
        <taxon>Bacilli</taxon>
        <taxon>Bacillales</taxon>
        <taxon>Bacillaceae</taxon>
        <taxon>Gracilibacillus</taxon>
    </lineage>
</organism>
<dbReference type="InterPro" id="IPR003594">
    <property type="entry name" value="HATPase_dom"/>
</dbReference>
<dbReference type="InterPro" id="IPR010559">
    <property type="entry name" value="Sig_transdc_His_kin_internal"/>
</dbReference>
<feature type="domain" description="Signal transduction histidine kinase internal region" evidence="14">
    <location>
        <begin position="380"/>
        <end position="460"/>
    </location>
</feature>
<name>A0ABY4GRP8_9BACI</name>
<keyword evidence="4" id="KW-0808">Transferase</keyword>
<evidence type="ECO:0000256" key="6">
    <source>
        <dbReference type="ARBA" id="ARBA00022741"/>
    </source>
</evidence>
<feature type="domain" description="Histidine kinase/HSP90-like ATPase" evidence="13">
    <location>
        <begin position="479"/>
        <end position="585"/>
    </location>
</feature>
<proteinExistence type="predicted"/>
<keyword evidence="10" id="KW-0902">Two-component regulatory system</keyword>
<comment type="subcellular location">
    <subcellularLocation>
        <location evidence="1">Cell membrane</location>
        <topology evidence="1">Multi-pass membrane protein</topology>
    </subcellularLocation>
</comment>
<evidence type="ECO:0000256" key="2">
    <source>
        <dbReference type="ARBA" id="ARBA00022475"/>
    </source>
</evidence>
<keyword evidence="16" id="KW-1185">Reference proteome</keyword>
<keyword evidence="8" id="KW-0067">ATP-binding</keyword>
<evidence type="ECO:0000256" key="7">
    <source>
        <dbReference type="ARBA" id="ARBA00022777"/>
    </source>
</evidence>
<evidence type="ECO:0000259" key="13">
    <source>
        <dbReference type="Pfam" id="PF02518"/>
    </source>
</evidence>
<dbReference type="InterPro" id="IPR050640">
    <property type="entry name" value="Bact_2-comp_sensor_kinase"/>
</dbReference>
<protein>
    <submittedName>
        <fullName evidence="15">Histidine kinase</fullName>
    </submittedName>
</protein>
<dbReference type="Gene3D" id="3.30.565.10">
    <property type="entry name" value="Histidine kinase-like ATPase, C-terminal domain"/>
    <property type="match status" value="1"/>
</dbReference>
<dbReference type="RefSeq" id="WP_244747240.1">
    <property type="nucleotide sequence ID" value="NZ_CP095071.1"/>
</dbReference>
<keyword evidence="11 12" id="KW-0472">Membrane</keyword>
<feature type="transmembrane region" description="Helical" evidence="12">
    <location>
        <begin position="12"/>
        <end position="31"/>
    </location>
</feature>
<evidence type="ECO:0000313" key="15">
    <source>
        <dbReference type="EMBL" id="UOQ86866.1"/>
    </source>
</evidence>
<evidence type="ECO:0000256" key="3">
    <source>
        <dbReference type="ARBA" id="ARBA00022553"/>
    </source>
</evidence>
<keyword evidence="7 15" id="KW-0418">Kinase</keyword>
<keyword evidence="5 12" id="KW-0812">Transmembrane</keyword>
<evidence type="ECO:0000259" key="14">
    <source>
        <dbReference type="Pfam" id="PF06580"/>
    </source>
</evidence>
<dbReference type="Proteomes" id="UP000831537">
    <property type="component" value="Chromosome"/>
</dbReference>
<keyword evidence="3" id="KW-0597">Phosphoprotein</keyword>
<evidence type="ECO:0000256" key="11">
    <source>
        <dbReference type="ARBA" id="ARBA00023136"/>
    </source>
</evidence>
<accession>A0ABY4GRP8</accession>
<evidence type="ECO:0000256" key="5">
    <source>
        <dbReference type="ARBA" id="ARBA00022692"/>
    </source>
</evidence>
<sequence length="611" mass="71668">MNNRILIKNILLFVFPLLIPVFILGSFAIVITDKYIKESITANNRNVLQQLEQQTNTVLNEMYLLNLDYNWNPDITLSLRNFFDSEHFNYLDIKMIDYEEGNLRRKEIATSYIHSMYIYYENDNDRVLTSRSGFMNIANMHDDAWLEEYDAKSTNRAIWMKNRQISQYDFEKEEPVISIYRNIFNSNAQTSEGLIVLNIYQSYFENLISELNNYHNQSIFVLDKTNTKLYGNSISEELAFDEEVTDNPKQTFEVQINGTSFIVSQLQSDLYPLRYYSMVENSIIYRVPNQLLFLTVLFVLSSLILGTATIYYLSRKNARHVGDIIKILNTSDQKEKDLIKHISFKDNEYQYIVRRILKHYIAQNELEKELNEKKYELQSAELLALQNQINPHFLSNTLAIIYWRAMALTGKPNKVTKMVETLTDILSFSLRIKHHTVTLEEEMNNTKNYLEILRVRSDKDFRITWDYHEDKLSVQVLKFILQPLIENSIQHGIDYESKLSQIDIKIKIRKKEEGVIRFTVIDNGQGISKSELSKLRQKLDKDEYATNHIGLANINKRLSLIFNNQFTFIIKSKQLYGTVITIEHPIGYGEEPGDMVKPLISQKRNGIKRDG</sequence>
<dbReference type="PANTHER" id="PTHR34220:SF11">
    <property type="entry name" value="SENSOR PROTEIN KINASE HPTS"/>
    <property type="match status" value="1"/>
</dbReference>
<keyword evidence="6" id="KW-0547">Nucleotide-binding</keyword>
<keyword evidence="2" id="KW-1003">Cell membrane</keyword>
<gene>
    <name evidence="15" type="ORF">MUN87_08265</name>
</gene>
<dbReference type="Pfam" id="PF02518">
    <property type="entry name" value="HATPase_c"/>
    <property type="match status" value="1"/>
</dbReference>
<evidence type="ECO:0000256" key="1">
    <source>
        <dbReference type="ARBA" id="ARBA00004651"/>
    </source>
</evidence>
<dbReference type="SUPFAM" id="SSF55874">
    <property type="entry name" value="ATPase domain of HSP90 chaperone/DNA topoisomerase II/histidine kinase"/>
    <property type="match status" value="1"/>
</dbReference>
<dbReference type="EMBL" id="CP095071">
    <property type="protein sequence ID" value="UOQ86866.1"/>
    <property type="molecule type" value="Genomic_DNA"/>
</dbReference>
<reference evidence="15 16" key="1">
    <citation type="submission" date="2022-04" db="EMBL/GenBank/DDBJ databases">
        <title>Gracilibacillus sp. isolated from saltern.</title>
        <authorList>
            <person name="Won M."/>
            <person name="Lee C.-M."/>
            <person name="Woen H.-Y."/>
            <person name="Kwon S.-W."/>
        </authorList>
    </citation>
    <scope>NUCLEOTIDE SEQUENCE [LARGE SCALE GENOMIC DNA]</scope>
    <source>
        <strain evidence="15 16">SSPM10-3</strain>
    </source>
</reference>
<keyword evidence="9 12" id="KW-1133">Transmembrane helix</keyword>
<evidence type="ECO:0000256" key="12">
    <source>
        <dbReference type="SAM" id="Phobius"/>
    </source>
</evidence>
<dbReference type="PANTHER" id="PTHR34220">
    <property type="entry name" value="SENSOR HISTIDINE KINASE YPDA"/>
    <property type="match status" value="1"/>
</dbReference>
<dbReference type="Pfam" id="PF06580">
    <property type="entry name" value="His_kinase"/>
    <property type="match status" value="1"/>
</dbReference>
<evidence type="ECO:0000313" key="16">
    <source>
        <dbReference type="Proteomes" id="UP000831537"/>
    </source>
</evidence>
<evidence type="ECO:0000256" key="8">
    <source>
        <dbReference type="ARBA" id="ARBA00022840"/>
    </source>
</evidence>
<feature type="transmembrane region" description="Helical" evidence="12">
    <location>
        <begin position="291"/>
        <end position="313"/>
    </location>
</feature>